<organism evidence="1 2">
    <name type="scientific">Microbacterium phage Pumpernickel</name>
    <dbReference type="NCBI Taxonomy" id="2885983"/>
    <lineage>
        <taxon>Viruses</taxon>
        <taxon>Duplodnaviria</taxon>
        <taxon>Heunggongvirae</taxon>
        <taxon>Uroviricota</taxon>
        <taxon>Caudoviricetes</taxon>
        <taxon>Pumpernickelvirus</taxon>
        <taxon>Pumpernickelvirus pumpernickel</taxon>
    </lineage>
</organism>
<gene>
    <name evidence="1" type="primary">269</name>
    <name evidence="1" type="ORF">SEA_PUMPERNICKEL_269</name>
</gene>
<dbReference type="KEGG" id="vg:80019910"/>
<sequence>MKKYEIIFVNGAKTTVMLESLEVIRDPAGRTVNYGWRSGSDDILRLVSSDIMCVIERDIDLDL</sequence>
<protein>
    <submittedName>
        <fullName evidence="1">Uncharacterized protein</fullName>
    </submittedName>
</protein>
<proteinExistence type="predicted"/>
<name>A0AAE8YBQ0_9CAUD</name>
<keyword evidence="2" id="KW-1185">Reference proteome</keyword>
<reference evidence="1" key="1">
    <citation type="submission" date="2021-09" db="EMBL/GenBank/DDBJ databases">
        <authorList>
            <person name="Andersen S.H."/>
            <person name="Beall E.A."/>
            <person name="Cappelle B."/>
            <person name="Falteisek K.J."/>
            <person name="Fenske B.A."/>
            <person name="Gansluckner N.W."/>
            <person name="Gilbertson S.M."/>
            <person name="Krings K.J."/>
            <person name="Mobeck M."/>
            <person name="Odeku J.O."/>
            <person name="Poncelet M.E."/>
            <person name="Rohr J.R."/>
            <person name="Rolands L."/>
            <person name="Whipple C.D."/>
            <person name="Whipple E.M."/>
            <person name="Spring A.M."/>
            <person name="Klyczek K."/>
            <person name="Garlena R.A."/>
            <person name="Russell D.A."/>
            <person name="Pope W.H."/>
            <person name="Jacobs-Sera D."/>
            <person name="Hatfull G.F."/>
        </authorList>
    </citation>
    <scope>NUCLEOTIDE SEQUENCE</scope>
</reference>
<accession>A0AAE8YBQ0</accession>
<evidence type="ECO:0000313" key="2">
    <source>
        <dbReference type="Proteomes" id="UP000827768"/>
    </source>
</evidence>
<dbReference type="GeneID" id="80019910"/>
<dbReference type="Proteomes" id="UP000827768">
    <property type="component" value="Segment"/>
</dbReference>
<evidence type="ECO:0000313" key="1">
    <source>
        <dbReference type="EMBL" id="UDL16019.1"/>
    </source>
</evidence>
<dbReference type="RefSeq" id="YP_010755259.1">
    <property type="nucleotide sequence ID" value="NC_073468.1"/>
</dbReference>
<dbReference type="EMBL" id="OK040790">
    <property type="protein sequence ID" value="UDL16019.1"/>
    <property type="molecule type" value="Genomic_DNA"/>
</dbReference>